<sequence length="401" mass="44797">MEEDQHPDPTASDNFSQRILDIALQSPFQSNSADSPTAEARTHQDHVLRDLIKSVKQEVHLQKTALSLEIIEIKKGVRAHIAIVMTDLEDIRKEMHAQKSALSQEMDDKLKVENNNNLTSQLSELVDYINRGGDAKKRESGSSRSPQHPLDDRDRFRPGGGGGSRSEPVKRRGSDPSVIRCEQTQHEILQFLVFQMWLQNAPCTSDPRLSDMNNSDLGKAGIGYIRPENSKPSWLKNKLDKEKARAGSKSSAPHQPWRGPKKVKSVWRKEQISSGVPAAGTGTTNVQDVAQTCPIVHRLKSDAQDARTSYQMVSSSNLEQQSQQLESDAEASNANHQLMIDNPYATIHPNIKAEQGANPIGSDLRRNRNHPPEQVIGNIHSPVRICKQFLLIKEPEDLQYS</sequence>
<gene>
    <name evidence="2" type="ORF">F511_15356</name>
</gene>
<reference evidence="2 3" key="1">
    <citation type="journal article" date="2015" name="Proc. Natl. Acad. Sci. U.S.A.">
        <title>The resurrection genome of Boea hygrometrica: A blueprint for survival of dehydration.</title>
        <authorList>
            <person name="Xiao L."/>
            <person name="Yang G."/>
            <person name="Zhang L."/>
            <person name="Yang X."/>
            <person name="Zhao S."/>
            <person name="Ji Z."/>
            <person name="Zhou Q."/>
            <person name="Hu M."/>
            <person name="Wang Y."/>
            <person name="Chen M."/>
            <person name="Xu Y."/>
            <person name="Jin H."/>
            <person name="Xiao X."/>
            <person name="Hu G."/>
            <person name="Bao F."/>
            <person name="Hu Y."/>
            <person name="Wan P."/>
            <person name="Li L."/>
            <person name="Deng X."/>
            <person name="Kuang T."/>
            <person name="Xiang C."/>
            <person name="Zhu J.K."/>
            <person name="Oliver M.J."/>
            <person name="He Y."/>
        </authorList>
    </citation>
    <scope>NUCLEOTIDE SEQUENCE [LARGE SCALE GENOMIC DNA]</scope>
    <source>
        <strain evidence="3">cv. XS01</strain>
    </source>
</reference>
<protein>
    <submittedName>
        <fullName evidence="2">Uncharacterized protein</fullName>
    </submittedName>
</protein>
<keyword evidence="3" id="KW-1185">Reference proteome</keyword>
<dbReference type="AlphaFoldDB" id="A0A2Z7A847"/>
<accession>A0A2Z7A847</accession>
<feature type="region of interest" description="Disordered" evidence="1">
    <location>
        <begin position="239"/>
        <end position="266"/>
    </location>
</feature>
<proteinExistence type="predicted"/>
<evidence type="ECO:0000313" key="3">
    <source>
        <dbReference type="Proteomes" id="UP000250235"/>
    </source>
</evidence>
<feature type="region of interest" description="Disordered" evidence="1">
    <location>
        <begin position="133"/>
        <end position="177"/>
    </location>
</feature>
<evidence type="ECO:0000313" key="2">
    <source>
        <dbReference type="EMBL" id="KZV17678.1"/>
    </source>
</evidence>
<dbReference type="EMBL" id="KV018104">
    <property type="protein sequence ID" value="KZV17678.1"/>
    <property type="molecule type" value="Genomic_DNA"/>
</dbReference>
<name>A0A2Z7A847_9LAMI</name>
<organism evidence="2 3">
    <name type="scientific">Dorcoceras hygrometricum</name>
    <dbReference type="NCBI Taxonomy" id="472368"/>
    <lineage>
        <taxon>Eukaryota</taxon>
        <taxon>Viridiplantae</taxon>
        <taxon>Streptophyta</taxon>
        <taxon>Embryophyta</taxon>
        <taxon>Tracheophyta</taxon>
        <taxon>Spermatophyta</taxon>
        <taxon>Magnoliopsida</taxon>
        <taxon>eudicotyledons</taxon>
        <taxon>Gunneridae</taxon>
        <taxon>Pentapetalae</taxon>
        <taxon>asterids</taxon>
        <taxon>lamiids</taxon>
        <taxon>Lamiales</taxon>
        <taxon>Gesneriaceae</taxon>
        <taxon>Didymocarpoideae</taxon>
        <taxon>Trichosporeae</taxon>
        <taxon>Loxocarpinae</taxon>
        <taxon>Dorcoceras</taxon>
    </lineage>
</organism>
<dbReference type="Proteomes" id="UP000250235">
    <property type="component" value="Unassembled WGS sequence"/>
</dbReference>
<evidence type="ECO:0000256" key="1">
    <source>
        <dbReference type="SAM" id="MobiDB-lite"/>
    </source>
</evidence>